<feature type="region of interest" description="Disordered" evidence="1">
    <location>
        <begin position="378"/>
        <end position="403"/>
    </location>
</feature>
<evidence type="ECO:0000313" key="4">
    <source>
        <dbReference type="Proteomes" id="UP000741013"/>
    </source>
</evidence>
<reference evidence="3 4" key="1">
    <citation type="submission" date="2021-03" db="EMBL/GenBank/DDBJ databases">
        <title>Sequencing the genomes of 1000 actinobacteria strains.</title>
        <authorList>
            <person name="Klenk H.-P."/>
        </authorList>
    </citation>
    <scope>NUCLEOTIDE SEQUENCE [LARGE SCALE GENOMIC DNA]</scope>
    <source>
        <strain evidence="3 4">DSM 45510</strain>
    </source>
</reference>
<evidence type="ECO:0000313" key="3">
    <source>
        <dbReference type="EMBL" id="MBP2182919.1"/>
    </source>
</evidence>
<keyword evidence="4" id="KW-1185">Reference proteome</keyword>
<dbReference type="Proteomes" id="UP000741013">
    <property type="component" value="Unassembled WGS sequence"/>
</dbReference>
<protein>
    <submittedName>
        <fullName evidence="3">Uncharacterized protein</fullName>
    </submittedName>
</protein>
<proteinExistence type="predicted"/>
<feature type="transmembrane region" description="Helical" evidence="2">
    <location>
        <begin position="51"/>
        <end position="71"/>
    </location>
</feature>
<keyword evidence="2" id="KW-1133">Transmembrane helix</keyword>
<name>A0ABS4PVN9_9PSEU</name>
<evidence type="ECO:0000256" key="1">
    <source>
        <dbReference type="SAM" id="MobiDB-lite"/>
    </source>
</evidence>
<organism evidence="3 4">
    <name type="scientific">Amycolatopsis magusensis</name>
    <dbReference type="NCBI Taxonomy" id="882444"/>
    <lineage>
        <taxon>Bacteria</taxon>
        <taxon>Bacillati</taxon>
        <taxon>Actinomycetota</taxon>
        <taxon>Actinomycetes</taxon>
        <taxon>Pseudonocardiales</taxon>
        <taxon>Pseudonocardiaceae</taxon>
        <taxon>Amycolatopsis</taxon>
    </lineage>
</organism>
<keyword evidence="2" id="KW-0472">Membrane</keyword>
<gene>
    <name evidence="3" type="ORF">JOM49_004445</name>
</gene>
<evidence type="ECO:0000256" key="2">
    <source>
        <dbReference type="SAM" id="Phobius"/>
    </source>
</evidence>
<dbReference type="EMBL" id="JAGGMS010000001">
    <property type="protein sequence ID" value="MBP2182919.1"/>
    <property type="molecule type" value="Genomic_DNA"/>
</dbReference>
<accession>A0ABS4PVN9</accession>
<dbReference type="RefSeq" id="WP_209666155.1">
    <property type="nucleotide sequence ID" value="NZ_JAGGMS010000001.1"/>
</dbReference>
<sequence>MTTPPQTTSLVVAWHGQSRARGAGASVGWVAAGGYLSLVVGANWASAQHLLTLGALAIPAGACVAGLVFTVRDVLHEAFGLRAVLAAIAAGTVLSAVAASPRIAVASAAAFALAERLHGGGTGEPVFGAMVFHTSYPRLRNWINGPAGQRLGLTPIPAGPLNLRMLRRTLAQELAQRPGGLLAAKIHLKHVSTATTEGYANRPGGSQALFHAEVQELEEEHHLRLTIDAFRQFQAGQLPAGLGARDLTATFTHIDNALRDSAPAEPTVLDTDRRIENLLRAQAASLHVGPANYCWFRDPSKALCLRLAGTTEATRPLIGLCDSARCPQVTHHACHRPIWAEQAATFQAFLGNPRVPTGEKTRLRREHDRVQRVLDSIDEATSTAGSTPARPPVPTGEPDICRS</sequence>
<feature type="transmembrane region" description="Helical" evidence="2">
    <location>
        <begin position="83"/>
        <end position="104"/>
    </location>
</feature>
<feature type="transmembrane region" description="Helical" evidence="2">
    <location>
        <begin position="27"/>
        <end position="45"/>
    </location>
</feature>
<comment type="caution">
    <text evidence="3">The sequence shown here is derived from an EMBL/GenBank/DDBJ whole genome shotgun (WGS) entry which is preliminary data.</text>
</comment>
<keyword evidence="2" id="KW-0812">Transmembrane</keyword>